<dbReference type="PATRIC" id="fig|1309411.5.peg.567"/>
<dbReference type="Proteomes" id="UP000034024">
    <property type="component" value="Chromosome"/>
</dbReference>
<accession>A0A0F7JMY5</accession>
<feature type="signal peptide" evidence="1">
    <location>
        <begin position="1"/>
        <end position="15"/>
    </location>
</feature>
<dbReference type="KEGG" id="dch:SY84_02720"/>
<name>A0A0F7JMY5_9DEIO</name>
<evidence type="ECO:0000313" key="2">
    <source>
        <dbReference type="EMBL" id="AKH16143.1"/>
    </source>
</evidence>
<protein>
    <submittedName>
        <fullName evidence="2">Uncharacterized protein</fullName>
    </submittedName>
</protein>
<sequence>MVALAALLFATPSQAQSAGRAPLLWTHSGLEFMVFPTAGVGASLPLGRVDLRAQFGAVYTRWMPGTDGTTPLQVNLNALYTWPRGNVVWYAGPGAGLFGDPILVGNVTGGVRGEYGSGPLGWFIEGQLRGRIKQPHLEVLPTLHLGLTYRF</sequence>
<dbReference type="EMBL" id="CP011389">
    <property type="protein sequence ID" value="AKH16143.1"/>
    <property type="molecule type" value="Genomic_DNA"/>
</dbReference>
<evidence type="ECO:0000313" key="3">
    <source>
        <dbReference type="Proteomes" id="UP000034024"/>
    </source>
</evidence>
<keyword evidence="1" id="KW-0732">Signal</keyword>
<proteinExistence type="predicted"/>
<organism evidence="2 3">
    <name type="scientific">Deinococcus soli</name>
    <name type="common">ex Cha et al. 2016</name>
    <dbReference type="NCBI Taxonomy" id="1309411"/>
    <lineage>
        <taxon>Bacteria</taxon>
        <taxon>Thermotogati</taxon>
        <taxon>Deinococcota</taxon>
        <taxon>Deinococci</taxon>
        <taxon>Deinococcales</taxon>
        <taxon>Deinococcaceae</taxon>
        <taxon>Deinococcus</taxon>
    </lineage>
</organism>
<dbReference type="RefSeq" id="WP_046842718.1">
    <property type="nucleotide sequence ID" value="NZ_CP011389.1"/>
</dbReference>
<evidence type="ECO:0000256" key="1">
    <source>
        <dbReference type="SAM" id="SignalP"/>
    </source>
</evidence>
<dbReference type="OrthoDB" id="70884at2"/>
<feature type="chain" id="PRO_5012926732" evidence="1">
    <location>
        <begin position="16"/>
        <end position="151"/>
    </location>
</feature>
<keyword evidence="3" id="KW-1185">Reference proteome</keyword>
<dbReference type="AlphaFoldDB" id="A0A0F7JMY5"/>
<reference evidence="2 3" key="1">
    <citation type="submission" date="2015-01" db="EMBL/GenBank/DDBJ databases">
        <title>Deinococcus soli/N5/whole genome sequencing.</title>
        <authorList>
            <person name="Kim M.K."/>
            <person name="Srinivasan S."/>
            <person name="Lee J.-J."/>
        </authorList>
    </citation>
    <scope>NUCLEOTIDE SEQUENCE [LARGE SCALE GENOMIC DNA]</scope>
    <source>
        <strain evidence="2 3">N5</strain>
    </source>
</reference>
<gene>
    <name evidence="2" type="ORF">SY84_02720</name>
</gene>